<comment type="caution">
    <text evidence="1">The sequence shown here is derived from an EMBL/GenBank/DDBJ whole genome shotgun (WGS) entry which is preliminary data.</text>
</comment>
<dbReference type="Gene3D" id="3.30.450.30">
    <property type="entry name" value="Dynein light chain 2a, cytoplasmic"/>
    <property type="match status" value="1"/>
</dbReference>
<name>A0AAN8JH14_PATCE</name>
<dbReference type="Proteomes" id="UP001347796">
    <property type="component" value="Unassembled WGS sequence"/>
</dbReference>
<gene>
    <name evidence="1" type="ORF">SNE40_013847</name>
</gene>
<dbReference type="InterPro" id="IPR036140">
    <property type="entry name" value="PFN_sf"/>
</dbReference>
<evidence type="ECO:0008006" key="3">
    <source>
        <dbReference type="Google" id="ProtNLM"/>
    </source>
</evidence>
<keyword evidence="2" id="KW-1185">Reference proteome</keyword>
<dbReference type="EMBL" id="JAZGQO010000010">
    <property type="protein sequence ID" value="KAK6175370.1"/>
    <property type="molecule type" value="Genomic_DNA"/>
</dbReference>
<accession>A0AAN8JH14</accession>
<dbReference type="InterPro" id="IPR048278">
    <property type="entry name" value="PFN"/>
</dbReference>
<dbReference type="Pfam" id="PF00235">
    <property type="entry name" value="Profilin"/>
    <property type="match status" value="1"/>
</dbReference>
<reference evidence="1 2" key="1">
    <citation type="submission" date="2024-01" db="EMBL/GenBank/DDBJ databases">
        <title>The genome of the rayed Mediterranean limpet Patella caerulea (Linnaeus, 1758).</title>
        <authorList>
            <person name="Anh-Thu Weber A."/>
            <person name="Halstead-Nussloch G."/>
        </authorList>
    </citation>
    <scope>NUCLEOTIDE SEQUENCE [LARGE SCALE GENOMIC DNA]</scope>
    <source>
        <strain evidence="1">AATW-2023a</strain>
        <tissue evidence="1">Whole specimen</tissue>
    </source>
</reference>
<organism evidence="1 2">
    <name type="scientific">Patella caerulea</name>
    <name type="common">Rayed Mediterranean limpet</name>
    <dbReference type="NCBI Taxonomy" id="87958"/>
    <lineage>
        <taxon>Eukaryota</taxon>
        <taxon>Metazoa</taxon>
        <taxon>Spiralia</taxon>
        <taxon>Lophotrochozoa</taxon>
        <taxon>Mollusca</taxon>
        <taxon>Gastropoda</taxon>
        <taxon>Patellogastropoda</taxon>
        <taxon>Patelloidea</taxon>
        <taxon>Patellidae</taxon>
        <taxon>Patella</taxon>
    </lineage>
</organism>
<evidence type="ECO:0000313" key="1">
    <source>
        <dbReference type="EMBL" id="KAK6175370.1"/>
    </source>
</evidence>
<dbReference type="AlphaFoldDB" id="A0AAN8JH14"/>
<protein>
    <recommendedName>
        <fullName evidence="3">Profilin</fullName>
    </recommendedName>
</protein>
<sequence>MSAGMCYDARALPRKQKISKPRWKQWIELILNSGGKFGLSKACIVKHSGDIVASVVGLEINLQEFQDLHKALNCTNIDVVRVGGITYCVKSQNGKQMIAFNGGNYLIITRSKTLFIISICTCKNKLDLAAAWLQRIGDSID</sequence>
<dbReference type="GO" id="GO:0003779">
    <property type="term" value="F:actin binding"/>
    <property type="evidence" value="ECO:0007669"/>
    <property type="project" value="InterPro"/>
</dbReference>
<dbReference type="SUPFAM" id="SSF55770">
    <property type="entry name" value="Profilin (actin-binding protein)"/>
    <property type="match status" value="1"/>
</dbReference>
<evidence type="ECO:0000313" key="2">
    <source>
        <dbReference type="Proteomes" id="UP001347796"/>
    </source>
</evidence>
<proteinExistence type="predicted"/>